<sequence length="143" mass="15643">MNRLGIKEIEAIIPHRHPFLLVDYIEDFEPGVFATGYKCVTFREDFFAGHFPQMPVMPGVLIIEALAQVGAVAILSKEENKGKIALFGGIDKCRFKGQVQPGDKLKLETRIIKEKGPVGVGEAIASVDGKMVAKAEVTFMIVA</sequence>
<evidence type="ECO:0000256" key="1">
    <source>
        <dbReference type="ARBA" id="ARBA00001055"/>
    </source>
</evidence>
<dbReference type="Pfam" id="PF07977">
    <property type="entry name" value="FabA"/>
    <property type="match status" value="1"/>
</dbReference>
<keyword evidence="5 10" id="KW-0444">Lipid biosynthesis</keyword>
<dbReference type="HAMAP" id="MF_00406">
    <property type="entry name" value="FabZ"/>
    <property type="match status" value="1"/>
</dbReference>
<evidence type="ECO:0000313" key="11">
    <source>
        <dbReference type="EMBL" id="QNM09884.1"/>
    </source>
</evidence>
<evidence type="ECO:0000256" key="7">
    <source>
        <dbReference type="ARBA" id="ARBA00023098"/>
    </source>
</evidence>
<keyword evidence="6 10" id="KW-0441">Lipid A biosynthesis</keyword>
<dbReference type="InterPro" id="IPR013114">
    <property type="entry name" value="FabA_FabZ"/>
</dbReference>
<dbReference type="GO" id="GO:0006633">
    <property type="term" value="P:fatty acid biosynthetic process"/>
    <property type="evidence" value="ECO:0007669"/>
    <property type="project" value="UniProtKB-UniRule"/>
</dbReference>
<feature type="active site" evidence="10">
    <location>
        <position position="50"/>
    </location>
</feature>
<evidence type="ECO:0000256" key="5">
    <source>
        <dbReference type="ARBA" id="ARBA00022516"/>
    </source>
</evidence>
<protein>
    <recommendedName>
        <fullName evidence="10">3-hydroxyacyl-[acyl-carrier-protein] dehydratase FabZ</fullName>
        <ecNumber evidence="10">4.2.1.59</ecNumber>
    </recommendedName>
    <alternativeName>
        <fullName evidence="10">(3R)-hydroxymyristoyl-[acyl-carrier-protein] dehydratase</fullName>
        <shortName evidence="10">(3R)-hydroxymyristoyl-ACP dehydrase</shortName>
    </alternativeName>
    <alternativeName>
        <fullName evidence="10">Beta-hydroxyacyl-ACP dehydratase</fullName>
    </alternativeName>
</protein>
<dbReference type="GO" id="GO:0016020">
    <property type="term" value="C:membrane"/>
    <property type="evidence" value="ECO:0007669"/>
    <property type="project" value="GOC"/>
</dbReference>
<keyword evidence="12" id="KW-1185">Reference proteome</keyword>
<dbReference type="CDD" id="cd01288">
    <property type="entry name" value="FabZ"/>
    <property type="match status" value="1"/>
</dbReference>
<dbReference type="Gene3D" id="3.10.129.10">
    <property type="entry name" value="Hotdog Thioesterase"/>
    <property type="match status" value="1"/>
</dbReference>
<keyword evidence="7 10" id="KW-0443">Lipid metabolism</keyword>
<dbReference type="InterPro" id="IPR029069">
    <property type="entry name" value="HotDog_dom_sf"/>
</dbReference>
<dbReference type="PANTHER" id="PTHR30272">
    <property type="entry name" value="3-HYDROXYACYL-[ACYL-CARRIER-PROTEIN] DEHYDRATASE"/>
    <property type="match status" value="1"/>
</dbReference>
<evidence type="ECO:0000256" key="8">
    <source>
        <dbReference type="ARBA" id="ARBA00023239"/>
    </source>
</evidence>
<dbReference type="SUPFAM" id="SSF54637">
    <property type="entry name" value="Thioesterase/thiol ester dehydrase-isomerase"/>
    <property type="match status" value="1"/>
</dbReference>
<name>A0A7G9GGF2_9FIRM</name>
<dbReference type="GO" id="GO:0005737">
    <property type="term" value="C:cytoplasm"/>
    <property type="evidence" value="ECO:0007669"/>
    <property type="project" value="UniProtKB-SubCell"/>
</dbReference>
<reference evidence="11 12" key="1">
    <citation type="submission" date="2020-08" db="EMBL/GenBank/DDBJ databases">
        <authorList>
            <person name="Liu C."/>
            <person name="Sun Q."/>
        </authorList>
    </citation>
    <scope>NUCLEOTIDE SEQUENCE [LARGE SCALE GENOMIC DNA]</scope>
    <source>
        <strain evidence="11 12">NSJ-29</strain>
    </source>
</reference>
<keyword evidence="8 10" id="KW-0456">Lyase</keyword>
<proteinExistence type="inferred from homology"/>
<accession>A0A7G9GGF2</accession>
<evidence type="ECO:0000256" key="2">
    <source>
        <dbReference type="ARBA" id="ARBA00004496"/>
    </source>
</evidence>
<dbReference type="KEGG" id="whj:H9Q79_06280"/>
<evidence type="ECO:0000256" key="4">
    <source>
        <dbReference type="ARBA" id="ARBA00022490"/>
    </source>
</evidence>
<evidence type="ECO:0000256" key="6">
    <source>
        <dbReference type="ARBA" id="ARBA00022556"/>
    </source>
</evidence>
<dbReference type="Proteomes" id="UP000515860">
    <property type="component" value="Chromosome"/>
</dbReference>
<dbReference type="GO" id="GO:0009245">
    <property type="term" value="P:lipid A biosynthetic process"/>
    <property type="evidence" value="ECO:0007669"/>
    <property type="project" value="UniProtKB-UniRule"/>
</dbReference>
<dbReference type="EMBL" id="CP060635">
    <property type="protein sequence ID" value="QNM09884.1"/>
    <property type="molecule type" value="Genomic_DNA"/>
</dbReference>
<dbReference type="AlphaFoldDB" id="A0A7G9GGF2"/>
<gene>
    <name evidence="10 11" type="primary">fabZ</name>
    <name evidence="11" type="ORF">H9Q79_06280</name>
</gene>
<comment type="catalytic activity">
    <reaction evidence="1 10">
        <text>a (3R)-hydroxyacyl-[ACP] = a (2E)-enoyl-[ACP] + H2O</text>
        <dbReference type="Rhea" id="RHEA:13097"/>
        <dbReference type="Rhea" id="RHEA-COMP:9925"/>
        <dbReference type="Rhea" id="RHEA-COMP:9945"/>
        <dbReference type="ChEBI" id="CHEBI:15377"/>
        <dbReference type="ChEBI" id="CHEBI:78784"/>
        <dbReference type="ChEBI" id="CHEBI:78827"/>
        <dbReference type="EC" id="4.2.1.59"/>
    </reaction>
</comment>
<dbReference type="NCBIfam" id="TIGR01750">
    <property type="entry name" value="fabZ"/>
    <property type="match status" value="1"/>
</dbReference>
<keyword evidence="4 10" id="KW-0963">Cytoplasm</keyword>
<evidence type="ECO:0000256" key="9">
    <source>
        <dbReference type="ARBA" id="ARBA00025049"/>
    </source>
</evidence>
<dbReference type="RefSeq" id="WP_118646839.1">
    <property type="nucleotide sequence ID" value="NZ_CP060635.1"/>
</dbReference>
<comment type="subcellular location">
    <subcellularLocation>
        <location evidence="2 10">Cytoplasm</location>
    </subcellularLocation>
</comment>
<comment type="function">
    <text evidence="9 10">Involved in unsaturated fatty acids biosynthesis. Catalyzes the dehydration of short chain beta-hydroxyacyl-ACPs and long chain saturated and unsaturated beta-hydroxyacyl-ACPs.</text>
</comment>
<dbReference type="GO" id="GO:0019171">
    <property type="term" value="F:(3R)-hydroxyacyl-[acyl-carrier-protein] dehydratase activity"/>
    <property type="evidence" value="ECO:0007669"/>
    <property type="project" value="UniProtKB-EC"/>
</dbReference>
<dbReference type="NCBIfam" id="NF000582">
    <property type="entry name" value="PRK00006.1"/>
    <property type="match status" value="1"/>
</dbReference>
<dbReference type="PANTHER" id="PTHR30272:SF1">
    <property type="entry name" value="3-HYDROXYACYL-[ACYL-CARRIER-PROTEIN] DEHYDRATASE"/>
    <property type="match status" value="1"/>
</dbReference>
<comment type="similarity">
    <text evidence="3 10">Belongs to the thioester dehydratase family. FabZ subfamily.</text>
</comment>
<organism evidence="11 12">
    <name type="scientific">Wansuia hejianensis</name>
    <dbReference type="NCBI Taxonomy" id="2763667"/>
    <lineage>
        <taxon>Bacteria</taxon>
        <taxon>Bacillati</taxon>
        <taxon>Bacillota</taxon>
        <taxon>Clostridia</taxon>
        <taxon>Lachnospirales</taxon>
        <taxon>Lachnospiraceae</taxon>
        <taxon>Wansuia</taxon>
    </lineage>
</organism>
<evidence type="ECO:0000313" key="12">
    <source>
        <dbReference type="Proteomes" id="UP000515860"/>
    </source>
</evidence>
<dbReference type="EC" id="4.2.1.59" evidence="10"/>
<dbReference type="InterPro" id="IPR010084">
    <property type="entry name" value="FabZ"/>
</dbReference>
<evidence type="ECO:0000256" key="3">
    <source>
        <dbReference type="ARBA" id="ARBA00009174"/>
    </source>
</evidence>
<evidence type="ECO:0000256" key="10">
    <source>
        <dbReference type="HAMAP-Rule" id="MF_00406"/>
    </source>
</evidence>
<dbReference type="FunFam" id="3.10.129.10:FF:000001">
    <property type="entry name" value="3-hydroxyacyl-[acyl-carrier-protein] dehydratase FabZ"/>
    <property type="match status" value="1"/>
</dbReference>